<dbReference type="KEGG" id="rha:RHA1_ro10153"/>
<keyword evidence="2" id="KW-0614">Plasmid</keyword>
<dbReference type="AlphaFoldDB" id="Q0RWJ0"/>
<dbReference type="Proteomes" id="UP000008710">
    <property type="component" value="Plasmid pRHL2"/>
</dbReference>
<organism evidence="2 3">
    <name type="scientific">Rhodococcus jostii (strain RHA1)</name>
    <dbReference type="NCBI Taxonomy" id="101510"/>
    <lineage>
        <taxon>Bacteria</taxon>
        <taxon>Bacillati</taxon>
        <taxon>Actinomycetota</taxon>
        <taxon>Actinomycetes</taxon>
        <taxon>Mycobacteriales</taxon>
        <taxon>Nocardiaceae</taxon>
        <taxon>Rhodococcus</taxon>
    </lineage>
</organism>
<dbReference type="EMBL" id="CP000433">
    <property type="protein sequence ID" value="ABH00346.1"/>
    <property type="molecule type" value="Genomic_DNA"/>
</dbReference>
<proteinExistence type="predicted"/>
<feature type="region of interest" description="Disordered" evidence="1">
    <location>
        <begin position="1"/>
        <end position="27"/>
    </location>
</feature>
<geneLocation type="plasmid" evidence="2 3">
    <name>pRHL2</name>
</geneLocation>
<accession>Q0RWJ0</accession>
<evidence type="ECO:0000313" key="2">
    <source>
        <dbReference type="EMBL" id="ABH00346.1"/>
    </source>
</evidence>
<dbReference type="HOGENOM" id="CLU_1873828_0_0_11"/>
<protein>
    <submittedName>
        <fullName evidence="2">Uncharacterized protein</fullName>
    </submittedName>
</protein>
<reference evidence="3" key="1">
    <citation type="journal article" date="2006" name="Proc. Natl. Acad. Sci. U.S.A.">
        <title>The complete genome of Rhodococcus sp. RHA1 provides insights into a catabolic powerhouse.</title>
        <authorList>
            <person name="McLeod M.P."/>
            <person name="Warren R.L."/>
            <person name="Hsiao W.W.L."/>
            <person name="Araki N."/>
            <person name="Myhre M."/>
            <person name="Fernandes C."/>
            <person name="Miyazawa D."/>
            <person name="Wong W."/>
            <person name="Lillquist A.L."/>
            <person name="Wang D."/>
            <person name="Dosanjh M."/>
            <person name="Hara H."/>
            <person name="Petrescu A."/>
            <person name="Morin R.D."/>
            <person name="Yang G."/>
            <person name="Stott J.M."/>
            <person name="Schein J.E."/>
            <person name="Shin H."/>
            <person name="Smailus D."/>
            <person name="Siddiqui A.S."/>
            <person name="Marra M.A."/>
            <person name="Jones S.J.M."/>
            <person name="Holt R."/>
            <person name="Brinkman F.S.L."/>
            <person name="Miyauchi K."/>
            <person name="Fukuda M."/>
            <person name="Davies J.E."/>
            <person name="Mohn W.W."/>
            <person name="Eltis L.D."/>
        </authorList>
    </citation>
    <scope>NUCLEOTIDE SEQUENCE [LARGE SCALE GENOMIC DNA]</scope>
    <source>
        <strain evidence="3">RHA1</strain>
    </source>
</reference>
<gene>
    <name evidence="2" type="ordered locus">RHA1_ro10153</name>
</gene>
<evidence type="ECO:0000313" key="3">
    <source>
        <dbReference type="Proteomes" id="UP000008710"/>
    </source>
</evidence>
<name>Q0RWJ0_RHOJR</name>
<evidence type="ECO:0000256" key="1">
    <source>
        <dbReference type="SAM" id="MobiDB-lite"/>
    </source>
</evidence>
<sequence length="136" mass="15324">MADTKVHQHFSWTCTAERSPSNRESERPSFIGTQRVYLYENVNLFEPLAYPRSTEGLGAGIVILSAHENQRSWVGWTENMGNRSPINGDSNASAAGQTLLGRTIPIDLRVRPGGVERNKAGQHWHWIISTRRHRSS</sequence>